<dbReference type="Proteomes" id="UP001186944">
    <property type="component" value="Unassembled WGS sequence"/>
</dbReference>
<dbReference type="GO" id="GO:0036038">
    <property type="term" value="C:MKS complex"/>
    <property type="evidence" value="ECO:0007669"/>
    <property type="project" value="InterPro"/>
</dbReference>
<feature type="transmembrane region" description="Helical" evidence="1">
    <location>
        <begin position="935"/>
        <end position="955"/>
    </location>
</feature>
<feature type="transmembrane region" description="Helical" evidence="1">
    <location>
        <begin position="629"/>
        <end position="649"/>
    </location>
</feature>
<evidence type="ECO:0000256" key="1">
    <source>
        <dbReference type="SAM" id="Phobius"/>
    </source>
</evidence>
<evidence type="ECO:0000313" key="2">
    <source>
        <dbReference type="EMBL" id="KAK3086028.1"/>
    </source>
</evidence>
<gene>
    <name evidence="2" type="ORF">FSP39_012375</name>
</gene>
<keyword evidence="1" id="KW-0472">Membrane</keyword>
<dbReference type="AlphaFoldDB" id="A0AA88XNF1"/>
<reference evidence="2" key="1">
    <citation type="submission" date="2019-08" db="EMBL/GenBank/DDBJ databases">
        <title>The improved chromosome-level genome for the pearl oyster Pinctada fucata martensii using PacBio sequencing and Hi-C.</title>
        <authorList>
            <person name="Zheng Z."/>
        </authorList>
    </citation>
    <scope>NUCLEOTIDE SEQUENCE</scope>
    <source>
        <strain evidence="2">ZZ-2019</strain>
        <tissue evidence="2">Adductor muscle</tissue>
    </source>
</reference>
<comment type="caution">
    <text evidence="2">The sequence shown here is derived from an EMBL/GenBank/DDBJ whole genome shotgun (WGS) entry which is preliminary data.</text>
</comment>
<name>A0AA88XNF1_PINIB</name>
<sequence>MGTFPQPVVTFGLWGNRNSSLVPEERFPSGLNRGCSSLEDNTCIRCVCNAGYRYVRDFGNENIRCEQCAANQVRSEDGYSCVACTNATCASCPAGRIGVERQQDGTPNNARTCLACTGTTTPNSAANRCVPCNNILSIITTATSCDCQEKQVGNLCFPNSVAVPTPEYTLPLTGSNTAVRSIYLEENLQTDYLLCVSIYEYDMSKIQLLDLFTWKRIYRQITCSVSIYLEENLQTDYLLCVSIYECDMSIVQMLDLFTWKKNYNASQNCQSLSNMCVLSYYRYDSGVSLNTPCDLYTDIAQTVVGQWSSTTRTKPYLPWLYYFSSSLSIRDGDRVIGEDGLTTSYTFDPKSQFKFRVGRFTLNGTYLGISNVGSGLLQLCTDTTNKLDAAYTFGTYYSHTCTIPAIDLWDRTRYPLEFYDLSDGENQLYYIPIRFTDFEFTGDNVNAGSNAQDWYMTRRLFLVDNVASTGDSGTADQPQYVRYARNIEITIRLFDSLGNGRIYPPYWTVSYGEVSRADAEEGATISPTFTVKYSMSLSEYRRNFQIATGTLSTLGVIYAGYKTWVWSKRAGRLAIDFASIGNFIFFVSGVLSNVFFVITFGIGFYFLVFFKRQSTVYLFLLEGTAYEEWLGLFGAAFALKALQVIHMVVTQCMVDIFFIDWEKPKPGVSNKGDQKKENPVSIWRTYFVANEWNELQTSRKINQIFQIFAVVFFLNYVGFENVATKDPNGKVVKSDEDYQGRPGSAVVQWIFFTFVYERFVSDKVRDFVDLCAMSNISVFIMQHAQFGYYIHGRSVHGKADTDMREMCDMIKREEEDLCGKRGLEEDQEEQTFVMSLPRKLRLKYEEVLLPVALENIGGGGPGAAGGKKGGLTEKQVDAYNVINKFLSSFINHSLKSLDYVVKDKSLLENVMDTEFLDTSETGIFYKDNGHSFDQCLFYGNEITLLLFDLLLFVIVDHIAKNFVIAGVITYLIIGFVALIRDEGGKRNLAKKTLVDERFLI</sequence>
<keyword evidence="3" id="KW-1185">Reference proteome</keyword>
<dbReference type="PANTHER" id="PTHR21274">
    <property type="entry name" value="MECKELIN"/>
    <property type="match status" value="1"/>
</dbReference>
<dbReference type="Pfam" id="PF09773">
    <property type="entry name" value="Meckelin"/>
    <property type="match status" value="1"/>
</dbReference>
<evidence type="ECO:0008006" key="4">
    <source>
        <dbReference type="Google" id="ProtNLM"/>
    </source>
</evidence>
<feature type="transmembrane region" description="Helical" evidence="1">
    <location>
        <begin position="582"/>
        <end position="609"/>
    </location>
</feature>
<dbReference type="GO" id="GO:0060271">
    <property type="term" value="P:cilium assembly"/>
    <property type="evidence" value="ECO:0007669"/>
    <property type="project" value="InterPro"/>
</dbReference>
<dbReference type="EMBL" id="VSWD01000012">
    <property type="protein sequence ID" value="KAK3086028.1"/>
    <property type="molecule type" value="Genomic_DNA"/>
</dbReference>
<feature type="transmembrane region" description="Helical" evidence="1">
    <location>
        <begin position="961"/>
        <end position="979"/>
    </location>
</feature>
<dbReference type="InterPro" id="IPR019170">
    <property type="entry name" value="Meckelin"/>
</dbReference>
<dbReference type="PANTHER" id="PTHR21274:SF0">
    <property type="entry name" value="MECKELIN"/>
    <property type="match status" value="1"/>
</dbReference>
<proteinExistence type="predicted"/>
<feature type="transmembrane region" description="Helical" evidence="1">
    <location>
        <begin position="544"/>
        <end position="561"/>
    </location>
</feature>
<accession>A0AA88XNF1</accession>
<protein>
    <recommendedName>
        <fullName evidence="4">Meckelin</fullName>
    </recommendedName>
</protein>
<organism evidence="2 3">
    <name type="scientific">Pinctada imbricata</name>
    <name type="common">Atlantic pearl-oyster</name>
    <name type="synonym">Pinctada martensii</name>
    <dbReference type="NCBI Taxonomy" id="66713"/>
    <lineage>
        <taxon>Eukaryota</taxon>
        <taxon>Metazoa</taxon>
        <taxon>Spiralia</taxon>
        <taxon>Lophotrochozoa</taxon>
        <taxon>Mollusca</taxon>
        <taxon>Bivalvia</taxon>
        <taxon>Autobranchia</taxon>
        <taxon>Pteriomorphia</taxon>
        <taxon>Pterioida</taxon>
        <taxon>Pterioidea</taxon>
        <taxon>Pteriidae</taxon>
        <taxon>Pinctada</taxon>
    </lineage>
</organism>
<evidence type="ECO:0000313" key="3">
    <source>
        <dbReference type="Proteomes" id="UP001186944"/>
    </source>
</evidence>
<keyword evidence="1" id="KW-1133">Transmembrane helix</keyword>
<keyword evidence="1" id="KW-0812">Transmembrane</keyword>